<keyword evidence="2" id="KW-1015">Disulfide bond</keyword>
<evidence type="ECO:0000256" key="4">
    <source>
        <dbReference type="SAM" id="Phobius"/>
    </source>
</evidence>
<name>A0A834T0J7_9FABA</name>
<dbReference type="Gene3D" id="2.90.10.10">
    <property type="entry name" value="Bulb-type lectin domain"/>
    <property type="match status" value="1"/>
</dbReference>
<dbReference type="InterPro" id="IPR036426">
    <property type="entry name" value="Bulb-type_lectin_dom_sf"/>
</dbReference>
<dbReference type="PROSITE" id="PS50948">
    <property type="entry name" value="PAN"/>
    <property type="match status" value="1"/>
</dbReference>
<feature type="transmembrane region" description="Helical" evidence="4">
    <location>
        <begin position="412"/>
        <end position="436"/>
    </location>
</feature>
<feature type="domain" description="Bulb-type lectin" evidence="6">
    <location>
        <begin position="35"/>
        <end position="159"/>
    </location>
</feature>
<dbReference type="EMBL" id="JAAIUW010000009">
    <property type="protein sequence ID" value="KAF7814268.1"/>
    <property type="molecule type" value="Genomic_DNA"/>
</dbReference>
<evidence type="ECO:0000259" key="6">
    <source>
        <dbReference type="PROSITE" id="PS50927"/>
    </source>
</evidence>
<keyword evidence="4" id="KW-1133">Transmembrane helix</keyword>
<dbReference type="InterPro" id="IPR003609">
    <property type="entry name" value="Pan_app"/>
</dbReference>
<dbReference type="SMART" id="SM00108">
    <property type="entry name" value="B_lectin"/>
    <property type="match status" value="1"/>
</dbReference>
<keyword evidence="1 5" id="KW-0732">Signal</keyword>
<keyword evidence="8" id="KW-0430">Lectin</keyword>
<organism evidence="8 9">
    <name type="scientific">Senna tora</name>
    <dbReference type="NCBI Taxonomy" id="362788"/>
    <lineage>
        <taxon>Eukaryota</taxon>
        <taxon>Viridiplantae</taxon>
        <taxon>Streptophyta</taxon>
        <taxon>Embryophyta</taxon>
        <taxon>Tracheophyta</taxon>
        <taxon>Spermatophyta</taxon>
        <taxon>Magnoliopsida</taxon>
        <taxon>eudicotyledons</taxon>
        <taxon>Gunneridae</taxon>
        <taxon>Pentapetalae</taxon>
        <taxon>rosids</taxon>
        <taxon>fabids</taxon>
        <taxon>Fabales</taxon>
        <taxon>Fabaceae</taxon>
        <taxon>Caesalpinioideae</taxon>
        <taxon>Cassia clade</taxon>
        <taxon>Senna</taxon>
    </lineage>
</organism>
<keyword evidence="4" id="KW-0812">Transmembrane</keyword>
<keyword evidence="4" id="KW-0472">Membrane</keyword>
<dbReference type="OrthoDB" id="1402143at2759"/>
<dbReference type="GO" id="GO:0016301">
    <property type="term" value="F:kinase activity"/>
    <property type="evidence" value="ECO:0007669"/>
    <property type="project" value="UniProtKB-KW"/>
</dbReference>
<feature type="signal peptide" evidence="5">
    <location>
        <begin position="1"/>
        <end position="30"/>
    </location>
</feature>
<keyword evidence="8" id="KW-0675">Receptor</keyword>
<accession>A0A834T0J7</accession>
<keyword evidence="8" id="KW-0808">Transferase</keyword>
<dbReference type="InterPro" id="IPR011009">
    <property type="entry name" value="Kinase-like_dom_sf"/>
</dbReference>
<evidence type="ECO:0000256" key="2">
    <source>
        <dbReference type="ARBA" id="ARBA00023157"/>
    </source>
</evidence>
<dbReference type="SUPFAM" id="SSF56112">
    <property type="entry name" value="Protein kinase-like (PK-like)"/>
    <property type="match status" value="1"/>
</dbReference>
<sequence>MPCVYNSRGRSLLFLNITLHLHFMAKLVSSQVWHGNTISQGFNLTATDFLTSQSGEFKLQFLSLPDSSQNYYLGITWKGECIWLANRNNPLHLFTEPRFLIDEYGDMKILYSEDAVTISIYSSEAPKQQHRINASATLTDGGSLELSEKDEAGNKKRSLWSSFDYPNNILLPGMKLGFDKVKGNRCNLTSWVASQNPDLGSFTFGIDMDSNNTIQLGIWWRGNLYWSGGALLQWPDDDPSYMILYYFENLESALFSNSSDGNEVALELYGYLQDAIGLNPQGELTMGASVSCNRKSPAFVKGCEPPKPPNCRHPDAYVSMLNNQYGSMSKEGYKVEGTDDAPLYDCGVRCLMNCSCAAYSFTNNDGTGCQIWDNTTNFKESLDGQQIYFIRDDKRDNPQDIGVGKTKTNQKLLIVGVVGGALLTLMSATAYICHLLRRKGRIEAEKRLNQKKLLNEIGDIAVPFAENGKGKEFSKTEKTGHEIHIFSFESMAKATNNFSSTNKLGEGGFGPVYKVNLNI</sequence>
<proteinExistence type="predicted"/>
<dbReference type="Gene3D" id="3.30.200.20">
    <property type="entry name" value="Phosphorylase Kinase, domain 1"/>
    <property type="match status" value="1"/>
</dbReference>
<evidence type="ECO:0000313" key="8">
    <source>
        <dbReference type="EMBL" id="KAF7814268.1"/>
    </source>
</evidence>
<dbReference type="Proteomes" id="UP000634136">
    <property type="component" value="Unassembled WGS sequence"/>
</dbReference>
<dbReference type="PANTHER" id="PTHR32444">
    <property type="entry name" value="BULB-TYPE LECTIN DOMAIN-CONTAINING PROTEIN"/>
    <property type="match status" value="1"/>
</dbReference>
<feature type="chain" id="PRO_5032832878" evidence="5">
    <location>
        <begin position="31"/>
        <end position="519"/>
    </location>
</feature>
<evidence type="ECO:0000256" key="3">
    <source>
        <dbReference type="ARBA" id="ARBA00023180"/>
    </source>
</evidence>
<protein>
    <submittedName>
        <fullName evidence="8">G-type lectin S-receptor-like serine/threonine-protein kinase CES101 isoform X2</fullName>
    </submittedName>
</protein>
<dbReference type="PANTHER" id="PTHR32444:SF128">
    <property type="entry name" value="CURCULIN-LIKE (MANNOSE-BINDING) LECTIN FAMILY PROTEIN"/>
    <property type="match status" value="1"/>
</dbReference>
<dbReference type="AlphaFoldDB" id="A0A834T0J7"/>
<evidence type="ECO:0000259" key="7">
    <source>
        <dbReference type="PROSITE" id="PS50948"/>
    </source>
</evidence>
<dbReference type="GO" id="GO:0030246">
    <property type="term" value="F:carbohydrate binding"/>
    <property type="evidence" value="ECO:0007669"/>
    <property type="project" value="UniProtKB-KW"/>
</dbReference>
<keyword evidence="9" id="KW-1185">Reference proteome</keyword>
<dbReference type="Pfam" id="PF08276">
    <property type="entry name" value="PAN_2"/>
    <property type="match status" value="1"/>
</dbReference>
<evidence type="ECO:0000256" key="1">
    <source>
        <dbReference type="ARBA" id="ARBA00022729"/>
    </source>
</evidence>
<dbReference type="Pfam" id="PF01453">
    <property type="entry name" value="B_lectin"/>
    <property type="match status" value="1"/>
</dbReference>
<comment type="caution">
    <text evidence="8">The sequence shown here is derived from an EMBL/GenBank/DDBJ whole genome shotgun (WGS) entry which is preliminary data.</text>
</comment>
<dbReference type="PROSITE" id="PS50927">
    <property type="entry name" value="BULB_LECTIN"/>
    <property type="match status" value="1"/>
</dbReference>
<dbReference type="InterPro" id="IPR001480">
    <property type="entry name" value="Bulb-type_lectin_dom"/>
</dbReference>
<evidence type="ECO:0000313" key="9">
    <source>
        <dbReference type="Proteomes" id="UP000634136"/>
    </source>
</evidence>
<evidence type="ECO:0000256" key="5">
    <source>
        <dbReference type="SAM" id="SignalP"/>
    </source>
</evidence>
<dbReference type="SUPFAM" id="SSF51110">
    <property type="entry name" value="alpha-D-mannose-specific plant lectins"/>
    <property type="match status" value="1"/>
</dbReference>
<feature type="domain" description="Apple" evidence="7">
    <location>
        <begin position="311"/>
        <end position="393"/>
    </location>
</feature>
<keyword evidence="8" id="KW-0418">Kinase</keyword>
<keyword evidence="3" id="KW-0325">Glycoprotein</keyword>
<gene>
    <name evidence="8" type="ORF">G2W53_028237</name>
</gene>
<reference evidence="8" key="1">
    <citation type="submission" date="2020-09" db="EMBL/GenBank/DDBJ databases">
        <title>Genome-Enabled Discovery of Anthraquinone Biosynthesis in Senna tora.</title>
        <authorList>
            <person name="Kang S.-H."/>
            <person name="Pandey R.P."/>
            <person name="Lee C.-M."/>
            <person name="Sim J.-S."/>
            <person name="Jeong J.-T."/>
            <person name="Choi B.-S."/>
            <person name="Jung M."/>
            <person name="Ginzburg D."/>
            <person name="Zhao K."/>
            <person name="Won S.Y."/>
            <person name="Oh T.-J."/>
            <person name="Yu Y."/>
            <person name="Kim N.-H."/>
            <person name="Lee O.R."/>
            <person name="Lee T.-H."/>
            <person name="Bashyal P."/>
            <person name="Kim T.-S."/>
            <person name="Lee W.-H."/>
            <person name="Kawkins C."/>
            <person name="Kim C.-K."/>
            <person name="Kim J.S."/>
            <person name="Ahn B.O."/>
            <person name="Rhee S.Y."/>
            <person name="Sohng J.K."/>
        </authorList>
    </citation>
    <scope>NUCLEOTIDE SEQUENCE</scope>
    <source>
        <tissue evidence="8">Leaf</tissue>
    </source>
</reference>